<dbReference type="EMBL" id="JALJOV010002073">
    <property type="protein sequence ID" value="KAK9835103.1"/>
    <property type="molecule type" value="Genomic_DNA"/>
</dbReference>
<dbReference type="InterPro" id="IPR036322">
    <property type="entry name" value="WD40_repeat_dom_sf"/>
</dbReference>
<dbReference type="InterPro" id="IPR020472">
    <property type="entry name" value="WD40_PAC1"/>
</dbReference>
<dbReference type="FunFam" id="2.130.10.10:FF:000462">
    <property type="entry name" value="Katanin p80 WD40 repeat-containing subunit B1"/>
    <property type="match status" value="1"/>
</dbReference>
<dbReference type="SMART" id="SM00320">
    <property type="entry name" value="WD40"/>
    <property type="match status" value="6"/>
</dbReference>
<evidence type="ECO:0000256" key="9">
    <source>
        <dbReference type="SAM" id="MobiDB-lite"/>
    </source>
</evidence>
<dbReference type="Pfam" id="PF00400">
    <property type="entry name" value="WD40"/>
    <property type="match status" value="5"/>
</dbReference>
<feature type="repeat" description="WD" evidence="8">
    <location>
        <begin position="137"/>
        <end position="178"/>
    </location>
</feature>
<name>A0AAW1RN26_9CHLO</name>
<sequence>MKRACKLQEFTAHGSAVTCLQLGKKTAGVLVTGGEDKKVNVWALGKPVPQLTLTGHHSAIESVAFDVEEVRVAAGACGGTLKLWDLEANKVMRTLTGHRASCLAVDFHPAGMFLASGSADTNVKVWDLRQRRCINTYQGHPKSVTHLRHSPDGTLLATGGPDGTVWLWNMSAGKLQHELEEHSHAITSLEFHPSQLLLASTSADRTACFWDVQDTQLLAKVGPDATGVHAACFPADGRVLLTATAEGLQSHSWDPVHLHDFLEVPWTKVCQVGYQEATHTLVGCSTSGSFVGIWTVALNRMQPWARDKDYGVPGADRNGGSKSKALRSITGNIRKADASQYGRISPAKPPPAVPSPHVPMNAAARARFRQTPGRAAGRLAMIATPSPDSCQAAVANETQQSHCHATRGSSNAEARMQEGEKSRRNERTRMVPMQKVHGVAWELGGAVPDVPGTCHPSESIAELSGTPAASTPCQADAGASCPSSAPEASSSSAYSITASSSPCDSPDQEEGHSADSRPPGATQAELRRSTERALRAVADDSGPGRGRQKAADAAASRTAAGAHGGRSEQQRPCVASSQRGPQGLKVADFIPASAFRSKATSTSTRVEEEQGMIKALMILHAGVVTALDSRLSNLQTVRGFWLRRDIKGALSALKAAADPSATMDALHAKSSGYSILGSLQLESCAEAAGLLIPLLSSPHSRHLDAGLDALSSLLASFVEVIREACARAPGSMGVDLSFEMRRERCLSLKSALQNLQPQLMSHAQEGAPMRLKALHLLKQLDRL</sequence>
<dbReference type="PRINTS" id="PR00320">
    <property type="entry name" value="GPROTEINBRPT"/>
</dbReference>
<keyword evidence="2 7" id="KW-0963">Cytoplasm</keyword>
<feature type="repeat" description="WD" evidence="8">
    <location>
        <begin position="10"/>
        <end position="42"/>
    </location>
</feature>
<accession>A0AAW1RN26</accession>
<dbReference type="PROSITE" id="PS50082">
    <property type="entry name" value="WD_REPEATS_2"/>
    <property type="match status" value="5"/>
</dbReference>
<dbReference type="PANTHER" id="PTHR19845">
    <property type="entry name" value="KATANIN P80 SUBUNIT"/>
    <property type="match status" value="1"/>
</dbReference>
<keyword evidence="5" id="KW-0677">Repeat</keyword>
<keyword evidence="12" id="KW-1185">Reference proteome</keyword>
<feature type="repeat" description="WD" evidence="8">
    <location>
        <begin position="179"/>
        <end position="220"/>
    </location>
</feature>
<dbReference type="PROSITE" id="PS50294">
    <property type="entry name" value="WD_REPEATS_REGION"/>
    <property type="match status" value="5"/>
</dbReference>
<dbReference type="HAMAP" id="MF_03022">
    <property type="entry name" value="Katanin_p80_B1"/>
    <property type="match status" value="1"/>
</dbReference>
<feature type="region of interest" description="Disordered" evidence="9">
    <location>
        <begin position="452"/>
        <end position="581"/>
    </location>
</feature>
<feature type="repeat" description="WD" evidence="8">
    <location>
        <begin position="53"/>
        <end position="94"/>
    </location>
</feature>
<evidence type="ECO:0000256" key="6">
    <source>
        <dbReference type="ARBA" id="ARBA00023212"/>
    </source>
</evidence>
<dbReference type="GO" id="GO:0051013">
    <property type="term" value="P:microtubule severing"/>
    <property type="evidence" value="ECO:0007669"/>
    <property type="project" value="UniProtKB-UniRule"/>
</dbReference>
<dbReference type="InterPro" id="IPR028021">
    <property type="entry name" value="Katanin_C-terminal"/>
</dbReference>
<evidence type="ECO:0000256" key="4">
    <source>
        <dbReference type="ARBA" id="ARBA00022701"/>
    </source>
</evidence>
<dbReference type="Proteomes" id="UP001485043">
    <property type="component" value="Unassembled WGS sequence"/>
</dbReference>
<evidence type="ECO:0000256" key="1">
    <source>
        <dbReference type="ARBA" id="ARBA00004245"/>
    </source>
</evidence>
<feature type="compositionally biased region" description="Low complexity" evidence="9">
    <location>
        <begin position="551"/>
        <end position="561"/>
    </location>
</feature>
<evidence type="ECO:0000313" key="12">
    <source>
        <dbReference type="Proteomes" id="UP001485043"/>
    </source>
</evidence>
<evidence type="ECO:0000256" key="2">
    <source>
        <dbReference type="ARBA" id="ARBA00022490"/>
    </source>
</evidence>
<dbReference type="PROSITE" id="PS00678">
    <property type="entry name" value="WD_REPEATS_1"/>
    <property type="match status" value="3"/>
</dbReference>
<dbReference type="InterPro" id="IPR019775">
    <property type="entry name" value="WD40_repeat_CS"/>
</dbReference>
<keyword evidence="4 7" id="KW-0493">Microtubule</keyword>
<comment type="subcellular location">
    <subcellularLocation>
        <location evidence="1 7">Cytoplasm</location>
        <location evidence="1 7">Cytoskeleton</location>
    </subcellularLocation>
</comment>
<comment type="similarity">
    <text evidence="7">Belongs to the WD repeat KATNB1 family.</text>
</comment>
<feature type="compositionally biased region" description="Polar residues" evidence="9">
    <location>
        <begin position="396"/>
        <end position="412"/>
    </location>
</feature>
<reference evidence="11 12" key="1">
    <citation type="journal article" date="2024" name="Nat. Commun.">
        <title>Phylogenomics reveals the evolutionary origins of lichenization in chlorophyte algae.</title>
        <authorList>
            <person name="Puginier C."/>
            <person name="Libourel C."/>
            <person name="Otte J."/>
            <person name="Skaloud P."/>
            <person name="Haon M."/>
            <person name="Grisel S."/>
            <person name="Petersen M."/>
            <person name="Berrin J.G."/>
            <person name="Delaux P.M."/>
            <person name="Dal Grande F."/>
            <person name="Keller J."/>
        </authorList>
    </citation>
    <scope>NUCLEOTIDE SEQUENCE [LARGE SCALE GENOMIC DNA]</scope>
    <source>
        <strain evidence="11 12">SAG 2523</strain>
    </source>
</reference>
<evidence type="ECO:0000259" key="10">
    <source>
        <dbReference type="Pfam" id="PF13925"/>
    </source>
</evidence>
<feature type="repeat" description="WD" evidence="8">
    <location>
        <begin position="95"/>
        <end position="136"/>
    </location>
</feature>
<evidence type="ECO:0000256" key="8">
    <source>
        <dbReference type="PROSITE-ProRule" id="PRU00221"/>
    </source>
</evidence>
<dbReference type="InterPro" id="IPR001680">
    <property type="entry name" value="WD40_rpt"/>
</dbReference>
<dbReference type="GO" id="GO:0008352">
    <property type="term" value="C:katanin complex"/>
    <property type="evidence" value="ECO:0007669"/>
    <property type="project" value="InterPro"/>
</dbReference>
<dbReference type="CDD" id="cd00200">
    <property type="entry name" value="WD40"/>
    <property type="match status" value="1"/>
</dbReference>
<evidence type="ECO:0000313" key="11">
    <source>
        <dbReference type="EMBL" id="KAK9835103.1"/>
    </source>
</evidence>
<feature type="compositionally biased region" description="Basic and acidic residues" evidence="9">
    <location>
        <begin position="415"/>
        <end position="428"/>
    </location>
</feature>
<gene>
    <name evidence="11" type="ORF">WJX84_012191</name>
</gene>
<comment type="function">
    <text evidence="7">May participate in a complex which severs microtubules in an ATP-dependent manner. Microtubule severing may promote rapid reorganization of cellular microtubule arrays.</text>
</comment>
<dbReference type="Gene3D" id="2.130.10.10">
    <property type="entry name" value="YVTN repeat-like/Quinoprotein amine dehydrogenase"/>
    <property type="match status" value="2"/>
</dbReference>
<dbReference type="SUPFAM" id="SSF50978">
    <property type="entry name" value="WD40 repeat-like"/>
    <property type="match status" value="1"/>
</dbReference>
<feature type="compositionally biased region" description="Low complexity" evidence="9">
    <location>
        <begin position="477"/>
        <end position="502"/>
    </location>
</feature>
<dbReference type="InterPro" id="IPR026962">
    <property type="entry name" value="KTNB1"/>
</dbReference>
<dbReference type="GO" id="GO:0005874">
    <property type="term" value="C:microtubule"/>
    <property type="evidence" value="ECO:0007669"/>
    <property type="project" value="UniProtKB-KW"/>
</dbReference>
<evidence type="ECO:0000256" key="7">
    <source>
        <dbReference type="HAMAP-Rule" id="MF_03022"/>
    </source>
</evidence>
<dbReference type="Pfam" id="PF13925">
    <property type="entry name" value="Katanin_con80"/>
    <property type="match status" value="1"/>
</dbReference>
<comment type="caution">
    <text evidence="11">The sequence shown here is derived from an EMBL/GenBank/DDBJ whole genome shotgun (WGS) entry which is preliminary data.</text>
</comment>
<evidence type="ECO:0000256" key="3">
    <source>
        <dbReference type="ARBA" id="ARBA00022574"/>
    </source>
</evidence>
<dbReference type="PANTHER" id="PTHR19845:SF0">
    <property type="entry name" value="KATANIN P80 WD40 REPEAT-CONTAINING SUBUNIT B1"/>
    <property type="match status" value="1"/>
</dbReference>
<dbReference type="GO" id="GO:0008017">
    <property type="term" value="F:microtubule binding"/>
    <property type="evidence" value="ECO:0007669"/>
    <property type="project" value="UniProtKB-UniRule"/>
</dbReference>
<feature type="region of interest" description="Disordered" evidence="9">
    <location>
        <begin position="396"/>
        <end position="428"/>
    </location>
</feature>
<evidence type="ECO:0000256" key="5">
    <source>
        <dbReference type="ARBA" id="ARBA00022737"/>
    </source>
</evidence>
<proteinExistence type="inferred from homology"/>
<keyword evidence="3 8" id="KW-0853">WD repeat</keyword>
<dbReference type="InterPro" id="IPR015943">
    <property type="entry name" value="WD40/YVTN_repeat-like_dom_sf"/>
</dbReference>
<dbReference type="GO" id="GO:0007019">
    <property type="term" value="P:microtubule depolymerization"/>
    <property type="evidence" value="ECO:0007669"/>
    <property type="project" value="TreeGrafter"/>
</dbReference>
<feature type="compositionally biased region" description="Basic and acidic residues" evidence="9">
    <location>
        <begin position="525"/>
        <end position="538"/>
    </location>
</feature>
<keyword evidence="6 7" id="KW-0206">Cytoskeleton</keyword>
<organism evidence="11 12">
    <name type="scientific">Apatococcus fuscideae</name>
    <dbReference type="NCBI Taxonomy" id="2026836"/>
    <lineage>
        <taxon>Eukaryota</taxon>
        <taxon>Viridiplantae</taxon>
        <taxon>Chlorophyta</taxon>
        <taxon>core chlorophytes</taxon>
        <taxon>Trebouxiophyceae</taxon>
        <taxon>Chlorellales</taxon>
        <taxon>Chlorellaceae</taxon>
        <taxon>Apatococcus</taxon>
    </lineage>
</organism>
<feature type="domain" description="Katanin p80 subunit C-terminal" evidence="10">
    <location>
        <begin position="620"/>
        <end position="769"/>
    </location>
</feature>
<dbReference type="AlphaFoldDB" id="A0AAW1RN26"/>
<protein>
    <recommendedName>
        <fullName evidence="7">Katanin p80 WD40 repeat-containing subunit B1 homolog</fullName>
    </recommendedName>
</protein>
<dbReference type="GO" id="GO:0005737">
    <property type="term" value="C:cytoplasm"/>
    <property type="evidence" value="ECO:0007669"/>
    <property type="project" value="UniProtKB-UniRule"/>
</dbReference>